<accession>A0A165RGH6</accession>
<dbReference type="InterPro" id="IPR012617">
    <property type="entry name" value="AATF_C"/>
</dbReference>
<protein>
    <recommendedName>
        <fullName evidence="2">Protein BFR2</fullName>
    </recommendedName>
</protein>
<feature type="region of interest" description="Disordered" evidence="4">
    <location>
        <begin position="14"/>
        <end position="40"/>
    </location>
</feature>
<evidence type="ECO:0000313" key="8">
    <source>
        <dbReference type="Proteomes" id="UP000076727"/>
    </source>
</evidence>
<feature type="region of interest" description="Disordered" evidence="4">
    <location>
        <begin position="421"/>
        <end position="440"/>
    </location>
</feature>
<evidence type="ECO:0000256" key="3">
    <source>
        <dbReference type="SAM" id="Coils"/>
    </source>
</evidence>
<feature type="coiled-coil region" evidence="3">
    <location>
        <begin position="222"/>
        <end position="249"/>
    </location>
</feature>
<keyword evidence="8" id="KW-1185">Reference proteome</keyword>
<feature type="compositionally biased region" description="Basic residues" evidence="4">
    <location>
        <begin position="352"/>
        <end position="364"/>
    </location>
</feature>
<dbReference type="PANTHER" id="PTHR15565">
    <property type="entry name" value="AATF PROTEIN APOPTOSIS ANTAGONIZING TRANSCRIPTION FACTOR"/>
    <property type="match status" value="1"/>
</dbReference>
<sequence>MSRLSLAQQLAQLSETAPADLDPEDVQAGVDSEDQPVIDNFAAREHYVEVAPSAIRKLHDNVTDPKYDGVRTSRKQLMEDSDEGRASDDDDLDGSVPSESAEEENSDAADEHAADEDSEDEDEEGSAHGRTEEEASPSPSALAGSAQVNEASNQPVNNPEPSGDLASNLRKTREEDRRKGKAVSRQIALWDSLLDARIQMQKTVTAANRLPTGPYLSDLAQHDAAREALQDMFDEAAALSEELSSLQEGLLRNNESIDPPPRKRRRVDLEADPSYDYPDRLRDLSAAASALEASYHSHLIHTLAKWSAKVQAVAPSVLVGQKTSFNKDERSKIGVVGMVDDILHTDGNKLLSRTRTRRSNTKRLRSADRQDEPRGGDDADDDEREDAELFDDLDFYQQLLRDVIKARTDEAGEQDWMMQQRERKAKKKLKVDTKASKGRKLRHEVHAKLQNFMVPVLVTHGGWHEEQIDGLFSSLLGTG</sequence>
<proteinExistence type="inferred from homology"/>
<dbReference type="Pfam" id="PF08164">
    <property type="entry name" value="TRAUB"/>
    <property type="match status" value="1"/>
</dbReference>
<name>A0A165RGH6_9APHY</name>
<organism evidence="7 8">
    <name type="scientific">Daedalea quercina L-15889</name>
    <dbReference type="NCBI Taxonomy" id="1314783"/>
    <lineage>
        <taxon>Eukaryota</taxon>
        <taxon>Fungi</taxon>
        <taxon>Dikarya</taxon>
        <taxon>Basidiomycota</taxon>
        <taxon>Agaricomycotina</taxon>
        <taxon>Agaricomycetes</taxon>
        <taxon>Polyporales</taxon>
        <taxon>Fomitopsis</taxon>
    </lineage>
</organism>
<feature type="compositionally biased region" description="Polar residues" evidence="4">
    <location>
        <begin position="147"/>
        <end position="160"/>
    </location>
</feature>
<evidence type="ECO:0000313" key="7">
    <source>
        <dbReference type="EMBL" id="KZT70719.1"/>
    </source>
</evidence>
<dbReference type="STRING" id="1314783.A0A165RGH6"/>
<dbReference type="InterPro" id="IPR039223">
    <property type="entry name" value="AATF/Bfr2"/>
</dbReference>
<evidence type="ECO:0000256" key="4">
    <source>
        <dbReference type="SAM" id="MobiDB-lite"/>
    </source>
</evidence>
<feature type="region of interest" description="Disordered" evidence="4">
    <location>
        <begin position="351"/>
        <end position="383"/>
    </location>
</feature>
<dbReference type="Proteomes" id="UP000076727">
    <property type="component" value="Unassembled WGS sequence"/>
</dbReference>
<reference evidence="7 8" key="1">
    <citation type="journal article" date="2016" name="Mol. Biol. Evol.">
        <title>Comparative Genomics of Early-Diverging Mushroom-Forming Fungi Provides Insights into the Origins of Lignocellulose Decay Capabilities.</title>
        <authorList>
            <person name="Nagy L.G."/>
            <person name="Riley R."/>
            <person name="Tritt A."/>
            <person name="Adam C."/>
            <person name="Daum C."/>
            <person name="Floudas D."/>
            <person name="Sun H."/>
            <person name="Yadav J.S."/>
            <person name="Pangilinan J."/>
            <person name="Larsson K.H."/>
            <person name="Matsuura K."/>
            <person name="Barry K."/>
            <person name="Labutti K."/>
            <person name="Kuo R."/>
            <person name="Ohm R.A."/>
            <person name="Bhattacharya S.S."/>
            <person name="Shirouzu T."/>
            <person name="Yoshinaga Y."/>
            <person name="Martin F.M."/>
            <person name="Grigoriev I.V."/>
            <person name="Hibbett D.S."/>
        </authorList>
    </citation>
    <scope>NUCLEOTIDE SEQUENCE [LARGE SCALE GENOMIC DNA]</scope>
    <source>
        <strain evidence="7 8">L-15889</strain>
    </source>
</reference>
<feature type="compositionally biased region" description="Acidic residues" evidence="4">
    <location>
        <begin position="100"/>
        <end position="124"/>
    </location>
</feature>
<evidence type="ECO:0000259" key="5">
    <source>
        <dbReference type="Pfam" id="PF08164"/>
    </source>
</evidence>
<feature type="domain" description="Apoptosis-antagonizing transcription factor C-terminal" evidence="5">
    <location>
        <begin position="396"/>
        <end position="476"/>
    </location>
</feature>
<dbReference type="PANTHER" id="PTHR15565:SF0">
    <property type="entry name" value="PROTEIN AATF"/>
    <property type="match status" value="1"/>
</dbReference>
<feature type="compositionally biased region" description="Acidic residues" evidence="4">
    <location>
        <begin position="21"/>
        <end position="36"/>
    </location>
</feature>
<evidence type="ECO:0000256" key="1">
    <source>
        <dbReference type="ARBA" id="ARBA00008966"/>
    </source>
</evidence>
<feature type="compositionally biased region" description="Low complexity" evidence="4">
    <location>
        <begin position="136"/>
        <end position="146"/>
    </location>
</feature>
<evidence type="ECO:0000256" key="2">
    <source>
        <dbReference type="ARBA" id="ARBA00013850"/>
    </source>
</evidence>
<dbReference type="GO" id="GO:0005730">
    <property type="term" value="C:nucleolus"/>
    <property type="evidence" value="ECO:0007669"/>
    <property type="project" value="TreeGrafter"/>
</dbReference>
<feature type="compositionally biased region" description="Basic and acidic residues" evidence="4">
    <location>
        <begin position="57"/>
        <end position="71"/>
    </location>
</feature>
<feature type="compositionally biased region" description="Basic and acidic residues" evidence="4">
    <location>
        <begin position="365"/>
        <end position="377"/>
    </location>
</feature>
<evidence type="ECO:0000259" key="6">
    <source>
        <dbReference type="Pfam" id="PF13339"/>
    </source>
</evidence>
<comment type="similarity">
    <text evidence="1">Belongs to the AATF family.</text>
</comment>
<feature type="domain" description="AATF leucine zipper-containing" evidence="6">
    <location>
        <begin position="176"/>
        <end position="309"/>
    </location>
</feature>
<gene>
    <name evidence="7" type="ORF">DAEQUDRAFT_810327</name>
</gene>
<keyword evidence="3" id="KW-0175">Coiled coil</keyword>
<dbReference type="EMBL" id="KV429049">
    <property type="protein sequence ID" value="KZT70719.1"/>
    <property type="molecule type" value="Genomic_DNA"/>
</dbReference>
<dbReference type="InterPro" id="IPR025160">
    <property type="entry name" value="AATF"/>
</dbReference>
<dbReference type="OrthoDB" id="5783963at2759"/>
<dbReference type="AlphaFoldDB" id="A0A165RGH6"/>
<feature type="region of interest" description="Disordered" evidence="4">
    <location>
        <begin position="53"/>
        <end position="184"/>
    </location>
</feature>
<dbReference type="Pfam" id="PF13339">
    <property type="entry name" value="AATF-Che1"/>
    <property type="match status" value="1"/>
</dbReference>
<dbReference type="GO" id="GO:0000462">
    <property type="term" value="P:maturation of SSU-rRNA from tricistronic rRNA transcript (SSU-rRNA, 5.8S rRNA, LSU-rRNA)"/>
    <property type="evidence" value="ECO:0007669"/>
    <property type="project" value="TreeGrafter"/>
</dbReference>